<accession>F6FJ91</accession>
<name>F6FJ91_MYCHI</name>
<dbReference type="AlphaFoldDB" id="F6FJ91"/>
<organism evidence="1 2">
    <name type="scientific">Mycoplasma haemofelis (strain Ohio2)</name>
    <dbReference type="NCBI Taxonomy" id="859194"/>
    <lineage>
        <taxon>Bacteria</taxon>
        <taxon>Bacillati</taxon>
        <taxon>Mycoplasmatota</taxon>
        <taxon>Mollicutes</taxon>
        <taxon>Mycoplasmataceae</taxon>
        <taxon>Mycoplasma</taxon>
    </lineage>
</organism>
<reference evidence="1 2" key="1">
    <citation type="journal article" date="2011" name="J. Bacteriol.">
        <title>Complete genome sequences of two hemotropic Mycoplasmas, Mycoplasma haemofelis strain Ohio2 and Mycoplasma suis strain Illinois.</title>
        <authorList>
            <person name="Messick J.B."/>
            <person name="Santos A.P."/>
            <person name="Guimaraes A.M."/>
        </authorList>
    </citation>
    <scope>NUCLEOTIDE SEQUENCE [LARGE SCALE GENOMIC DNA]</scope>
    <source>
        <strain evidence="1 2">Ohio2</strain>
    </source>
</reference>
<proteinExistence type="predicted"/>
<dbReference type="BioCyc" id="MHAE859194:G1GR7-1031-MONOMER"/>
<evidence type="ECO:0000313" key="2">
    <source>
        <dbReference type="Proteomes" id="UP000007952"/>
    </source>
</evidence>
<dbReference type="HOGENOM" id="CLU_083871_0_0_14"/>
<sequence>MNTAGKLLATTGAMGGCGGAYFVAKPLLSPDKQITTADFNKKGVWKAIFLTHKEDANFKSTFSLTGSEAVDTASVSIRDKCKQLVKDNSKDLIEKWCVVPTPKTIEARLYLDEKELASDDDDRQNLFVLYKEDEGFINAIKGDGSGFTKNSNKSDAKTKIETYCSSKMSVSAEDPSYSNIKNWCTKPPRDVKAKLVEDGIVLIGESDTAGWADKYEKLKGESAFLTAIGVSTGSAVDKAEGGPKLKTWCTTEYSKKLHDNDVYPTNFELSKTRCSK</sequence>
<protein>
    <recommendedName>
        <fullName evidence="3">Lipoprotein</fullName>
    </recommendedName>
</protein>
<dbReference type="EMBL" id="CP002808">
    <property type="protein sequence ID" value="AEG73289.1"/>
    <property type="molecule type" value="Genomic_DNA"/>
</dbReference>
<dbReference type="PROSITE" id="PS51257">
    <property type="entry name" value="PROKAR_LIPOPROTEIN"/>
    <property type="match status" value="1"/>
</dbReference>
<gene>
    <name evidence="1" type="ordered locus">MHF_1039</name>
</gene>
<reference key="2">
    <citation type="submission" date="2011-05" db="EMBL/GenBank/DDBJ databases">
        <title>The Genome of Mycoplasma haemofelis Strain Ohio2, a pathogenic hemoplasma of the cat.</title>
        <authorList>
            <person name="Santos A.P."/>
            <person name="Guimaraes A.M.S."/>
            <person name="SanMiguel P.J."/>
            <person name="Martin S.W."/>
            <person name="Messick J.B."/>
        </authorList>
    </citation>
    <scope>NUCLEOTIDE SEQUENCE</scope>
    <source>
        <strain>Ohio2</strain>
    </source>
</reference>
<dbReference type="STRING" id="859194.MHF_1039"/>
<evidence type="ECO:0000313" key="1">
    <source>
        <dbReference type="EMBL" id="AEG73289.1"/>
    </source>
</evidence>
<dbReference type="KEGG" id="mhf:MHF_1039"/>
<dbReference type="Proteomes" id="UP000007952">
    <property type="component" value="Chromosome"/>
</dbReference>
<evidence type="ECO:0008006" key="3">
    <source>
        <dbReference type="Google" id="ProtNLM"/>
    </source>
</evidence>